<gene>
    <name evidence="1" type="ORF">ENW83_02945</name>
</gene>
<dbReference type="EMBL" id="DTLS01000081">
    <property type="protein sequence ID" value="HGZ60147.1"/>
    <property type="molecule type" value="Genomic_DNA"/>
</dbReference>
<dbReference type="AlphaFoldDB" id="A0A7J3SKV6"/>
<protein>
    <submittedName>
        <fullName evidence="1">Uncharacterized protein</fullName>
    </submittedName>
</protein>
<proteinExistence type="predicted"/>
<evidence type="ECO:0000313" key="1">
    <source>
        <dbReference type="EMBL" id="HGZ60147.1"/>
    </source>
</evidence>
<reference evidence="1" key="1">
    <citation type="journal article" date="2020" name="mSystems">
        <title>Genome- and Community-Level Interaction Insights into Carbon Utilization and Element Cycling Functions of Hydrothermarchaeota in Hydrothermal Sediment.</title>
        <authorList>
            <person name="Zhou Z."/>
            <person name="Liu Y."/>
            <person name="Xu W."/>
            <person name="Pan J."/>
            <person name="Luo Z.H."/>
            <person name="Li M."/>
        </authorList>
    </citation>
    <scope>NUCLEOTIDE SEQUENCE [LARGE SCALE GENOMIC DNA]</scope>
    <source>
        <strain evidence="1">SpSt-885</strain>
    </source>
</reference>
<organism evidence="1">
    <name type="scientific">Fervidicoccus fontis</name>
    <dbReference type="NCBI Taxonomy" id="683846"/>
    <lineage>
        <taxon>Archaea</taxon>
        <taxon>Thermoproteota</taxon>
        <taxon>Thermoprotei</taxon>
        <taxon>Fervidicoccales</taxon>
        <taxon>Fervidicoccaceae</taxon>
        <taxon>Fervidicoccus</taxon>
    </lineage>
</organism>
<sequence length="283" mass="31416">MRLKKRIIASNSGISVREFPIPPVDLQNREVPLKMERVLITPLDYIILSGKVNRTFLGTLGYGKVLEKASVDIPEKASTYPIGCSNLPPIGRDGVGSEIYPYPIELLKNPPKELEYPEMLFIYDTMAELASLAEGTVLIIGGEGLQTAMLSKLLNNAVITGVKKRIGEAQVISYDKLQGTSWDTVIVNSINVALVDLSLKVIKWNKLVINPFSACYIRQLPIGDSLSFTVSVAFPSKSRIKGTWNYDVLENVVKDSGMHEEVSLNEIDKDFYTQQYVTVLFEG</sequence>
<accession>A0A7J3SKV6</accession>
<name>A0A7J3SKV6_9CREN</name>
<comment type="caution">
    <text evidence="1">The sequence shown here is derived from an EMBL/GenBank/DDBJ whole genome shotgun (WGS) entry which is preliminary data.</text>
</comment>